<accession>A0ABV7H007</accession>
<reference evidence="2" key="1">
    <citation type="journal article" date="2019" name="Int. J. Syst. Evol. Microbiol.">
        <title>The Global Catalogue of Microorganisms (GCM) 10K type strain sequencing project: providing services to taxonomists for standard genome sequencing and annotation.</title>
        <authorList>
            <consortium name="The Broad Institute Genomics Platform"/>
            <consortium name="The Broad Institute Genome Sequencing Center for Infectious Disease"/>
            <person name="Wu L."/>
            <person name="Ma J."/>
        </authorList>
    </citation>
    <scope>NUCLEOTIDE SEQUENCE [LARGE SCALE GENOMIC DNA]</scope>
    <source>
        <strain evidence="2">KCTC 52168</strain>
    </source>
</reference>
<comment type="caution">
    <text evidence="1">The sequence shown here is derived from an EMBL/GenBank/DDBJ whole genome shotgun (WGS) entry which is preliminary data.</text>
</comment>
<name>A0ABV7H007_9BURK</name>
<keyword evidence="2" id="KW-1185">Reference proteome</keyword>
<gene>
    <name evidence="1" type="ORF">ACFOEN_06270</name>
</gene>
<organism evidence="1 2">
    <name type="scientific">Piscinibacterium candidicorallinum</name>
    <dbReference type="NCBI Taxonomy" id="1793872"/>
    <lineage>
        <taxon>Bacteria</taxon>
        <taxon>Pseudomonadati</taxon>
        <taxon>Pseudomonadota</taxon>
        <taxon>Betaproteobacteria</taxon>
        <taxon>Burkholderiales</taxon>
        <taxon>Piscinibacterium</taxon>
    </lineage>
</organism>
<dbReference type="EMBL" id="JBHRTI010000003">
    <property type="protein sequence ID" value="MFC3147244.1"/>
    <property type="molecule type" value="Genomic_DNA"/>
</dbReference>
<evidence type="ECO:0000313" key="2">
    <source>
        <dbReference type="Proteomes" id="UP001595556"/>
    </source>
</evidence>
<evidence type="ECO:0000313" key="1">
    <source>
        <dbReference type="EMBL" id="MFC3147244.1"/>
    </source>
</evidence>
<evidence type="ECO:0008006" key="3">
    <source>
        <dbReference type="Google" id="ProtNLM"/>
    </source>
</evidence>
<proteinExistence type="predicted"/>
<dbReference type="Proteomes" id="UP001595556">
    <property type="component" value="Unassembled WGS sequence"/>
</dbReference>
<dbReference type="RefSeq" id="WP_377302097.1">
    <property type="nucleotide sequence ID" value="NZ_CP180191.1"/>
</dbReference>
<sequence>MHAPFPLAQEAEALLASRLKRLREPTTKLAAFETVRGRQLALARERMGEIYIWVEAIGADVTGVEINNQKHPGMPYAPEQPRSSAVNTQCSRLREGCTAYYLRCETLGALERFLDWYCRY</sequence>
<protein>
    <recommendedName>
        <fullName evidence="3">Transposase</fullName>
    </recommendedName>
</protein>